<dbReference type="PANTHER" id="PTHR37422:SF13">
    <property type="entry name" value="LIPOPOLYSACCHARIDE BIOSYNTHESIS PROTEIN PA4999-RELATED"/>
    <property type="match status" value="1"/>
</dbReference>
<dbReference type="Pfam" id="PF19358">
    <property type="entry name" value="DUF5935"/>
    <property type="match status" value="1"/>
</dbReference>
<feature type="transmembrane region" description="Helical" evidence="5">
    <location>
        <begin position="166"/>
        <end position="189"/>
    </location>
</feature>
<dbReference type="AlphaFoldDB" id="A0A6I4U8N4"/>
<keyword evidence="2 5" id="KW-0812">Transmembrane</keyword>
<dbReference type="GO" id="GO:0016020">
    <property type="term" value="C:membrane"/>
    <property type="evidence" value="ECO:0007669"/>
    <property type="project" value="UniProtKB-SubCell"/>
</dbReference>
<feature type="domain" description="O-antigen ligase-related" evidence="6">
    <location>
        <begin position="209"/>
        <end position="359"/>
    </location>
</feature>
<feature type="transmembrane region" description="Helical" evidence="5">
    <location>
        <begin position="210"/>
        <end position="237"/>
    </location>
</feature>
<accession>A0A6I4U8N4</accession>
<dbReference type="NCBIfam" id="TIGR03097">
    <property type="entry name" value="PEP_O_lig_1"/>
    <property type="match status" value="1"/>
</dbReference>
<evidence type="ECO:0000256" key="1">
    <source>
        <dbReference type="ARBA" id="ARBA00004141"/>
    </source>
</evidence>
<keyword evidence="8" id="KW-0436">Ligase</keyword>
<gene>
    <name evidence="8" type="ORF">GRI68_10980</name>
</gene>
<evidence type="ECO:0000259" key="7">
    <source>
        <dbReference type="Pfam" id="PF19358"/>
    </source>
</evidence>
<keyword evidence="9" id="KW-1185">Reference proteome</keyword>
<feature type="transmembrane region" description="Helical" evidence="5">
    <location>
        <begin position="128"/>
        <end position="146"/>
    </location>
</feature>
<dbReference type="InterPro" id="IPR017528">
    <property type="entry name" value="CHP03097O-antigen_lig-rel"/>
</dbReference>
<dbReference type="InterPro" id="IPR051533">
    <property type="entry name" value="WaaL-like"/>
</dbReference>
<dbReference type="Proteomes" id="UP000429229">
    <property type="component" value="Unassembled WGS sequence"/>
</dbReference>
<comment type="subcellular location">
    <subcellularLocation>
        <location evidence="1">Membrane</location>
        <topology evidence="1">Multi-pass membrane protein</topology>
    </subcellularLocation>
</comment>
<evidence type="ECO:0000259" key="6">
    <source>
        <dbReference type="Pfam" id="PF04932"/>
    </source>
</evidence>
<organism evidence="8 9">
    <name type="scientific">Alteriqipengyuania halimionae</name>
    <dbReference type="NCBI Taxonomy" id="1926630"/>
    <lineage>
        <taxon>Bacteria</taxon>
        <taxon>Pseudomonadati</taxon>
        <taxon>Pseudomonadota</taxon>
        <taxon>Alphaproteobacteria</taxon>
        <taxon>Sphingomonadales</taxon>
        <taxon>Erythrobacteraceae</taxon>
        <taxon>Alteriqipengyuania</taxon>
    </lineage>
</organism>
<keyword evidence="3 5" id="KW-1133">Transmembrane helix</keyword>
<dbReference type="InterPro" id="IPR045979">
    <property type="entry name" value="DUF5935"/>
</dbReference>
<feature type="transmembrane region" description="Helical" evidence="5">
    <location>
        <begin position="43"/>
        <end position="64"/>
    </location>
</feature>
<feature type="transmembrane region" description="Helical" evidence="5">
    <location>
        <begin position="399"/>
        <end position="426"/>
    </location>
</feature>
<evidence type="ECO:0000313" key="9">
    <source>
        <dbReference type="Proteomes" id="UP000429229"/>
    </source>
</evidence>
<proteinExistence type="predicted"/>
<dbReference type="EMBL" id="WTYR01000001">
    <property type="protein sequence ID" value="MXP10701.1"/>
    <property type="molecule type" value="Genomic_DNA"/>
</dbReference>
<dbReference type="Pfam" id="PF04932">
    <property type="entry name" value="Wzy_C"/>
    <property type="match status" value="1"/>
</dbReference>
<sequence length="453" mass="49999">MTELFLLLFFFAMLGLGLRRPFLWVCLYMYVDIVAPQKLGYTILPSIPVSLIAFVAAFGGWLVLSDKTGARFTSRQGLLVLLFLYCLMTTITAAYPEAAWAKWGWVWKALVFATFLPLALTTRLRIEAAILFYLLALGTIVINGGIKTVVGGGGYGVLRLLVDDNTGLYEGSIISCAAVAAIPLVWWLANHGTIFPKDWRVKLFATGYTFAAALVPIGTTARTGLVCLAILGLLVLVQMKRRLLYGAMMAGAVVVAIPFLPSSYTERMATIGNYQSDESASTRVVVWKWTIRYAIQNPKGGGFDAYRGNSFTFDTVSVEDDGTNRTVTTREVTEKSRAYHSSYFEMLGEQGWIGLGIFLLLHLLGVIQMQSVKRRWKSATRADQKWISPLALALQQAHLVYLVGAAFVGIAYQPFILIIVGLQIALWTYSKRMEGEAVPRRATLRPSQQLGSA</sequence>
<evidence type="ECO:0000256" key="5">
    <source>
        <dbReference type="SAM" id="Phobius"/>
    </source>
</evidence>
<feature type="transmembrane region" description="Helical" evidence="5">
    <location>
        <begin position="351"/>
        <end position="369"/>
    </location>
</feature>
<evidence type="ECO:0000256" key="4">
    <source>
        <dbReference type="ARBA" id="ARBA00023136"/>
    </source>
</evidence>
<name>A0A6I4U8N4_9SPHN</name>
<feature type="transmembrane region" description="Helical" evidence="5">
    <location>
        <begin position="243"/>
        <end position="260"/>
    </location>
</feature>
<reference evidence="8 9" key="1">
    <citation type="submission" date="2019-12" db="EMBL/GenBank/DDBJ databases">
        <title>Genomic-based taxomic classification of the family Erythrobacteraceae.</title>
        <authorList>
            <person name="Xu L."/>
        </authorList>
    </citation>
    <scope>NUCLEOTIDE SEQUENCE [LARGE SCALE GENOMIC DNA]</scope>
    <source>
        <strain evidence="8 9">LMG 29519</strain>
    </source>
</reference>
<dbReference type="PANTHER" id="PTHR37422">
    <property type="entry name" value="TEICHURONIC ACID BIOSYNTHESIS PROTEIN TUAE"/>
    <property type="match status" value="1"/>
</dbReference>
<protein>
    <submittedName>
        <fullName evidence="8">Putative O-glycosylation ligase, exosortase A system-associated</fullName>
    </submittedName>
</protein>
<evidence type="ECO:0000256" key="3">
    <source>
        <dbReference type="ARBA" id="ARBA00022989"/>
    </source>
</evidence>
<keyword evidence="4 5" id="KW-0472">Membrane</keyword>
<dbReference type="InterPro" id="IPR007016">
    <property type="entry name" value="O-antigen_ligase-rel_domated"/>
</dbReference>
<evidence type="ECO:0000313" key="8">
    <source>
        <dbReference type="EMBL" id="MXP10701.1"/>
    </source>
</evidence>
<dbReference type="OrthoDB" id="9772644at2"/>
<feature type="domain" description="DUF5935" evidence="7">
    <location>
        <begin position="1"/>
        <end position="193"/>
    </location>
</feature>
<comment type="caution">
    <text evidence="8">The sequence shown here is derived from an EMBL/GenBank/DDBJ whole genome shotgun (WGS) entry which is preliminary data.</text>
</comment>
<evidence type="ECO:0000256" key="2">
    <source>
        <dbReference type="ARBA" id="ARBA00022692"/>
    </source>
</evidence>
<feature type="transmembrane region" description="Helical" evidence="5">
    <location>
        <begin position="76"/>
        <end position="96"/>
    </location>
</feature>
<dbReference type="GO" id="GO:0016874">
    <property type="term" value="F:ligase activity"/>
    <property type="evidence" value="ECO:0007669"/>
    <property type="project" value="UniProtKB-KW"/>
</dbReference>
<dbReference type="RefSeq" id="WP_160617274.1">
    <property type="nucleotide sequence ID" value="NZ_WTYR01000001.1"/>
</dbReference>